<protein>
    <submittedName>
        <fullName evidence="1">Uncharacterized protein</fullName>
    </submittedName>
</protein>
<evidence type="ECO:0000313" key="2">
    <source>
        <dbReference type="Proteomes" id="UP000078200"/>
    </source>
</evidence>
<dbReference type="AlphaFoldDB" id="A0A1A9UZI1"/>
<accession>A0A1A9UZI1</accession>
<dbReference type="EnsemblMetazoa" id="GAUT020792-RA">
    <property type="protein sequence ID" value="GAUT020792-PA"/>
    <property type="gene ID" value="GAUT020792"/>
</dbReference>
<name>A0A1A9UZI1_GLOAU</name>
<proteinExistence type="predicted"/>
<evidence type="ECO:0000313" key="1">
    <source>
        <dbReference type="EnsemblMetazoa" id="GAUT020792-PA"/>
    </source>
</evidence>
<reference evidence="1" key="1">
    <citation type="submission" date="2020-05" db="UniProtKB">
        <authorList>
            <consortium name="EnsemblMetazoa"/>
        </authorList>
    </citation>
    <scope>IDENTIFICATION</scope>
    <source>
        <strain evidence="1">TTRI</strain>
    </source>
</reference>
<organism evidence="1 2">
    <name type="scientific">Glossina austeni</name>
    <name type="common">Savannah tsetse fly</name>
    <dbReference type="NCBI Taxonomy" id="7395"/>
    <lineage>
        <taxon>Eukaryota</taxon>
        <taxon>Metazoa</taxon>
        <taxon>Ecdysozoa</taxon>
        <taxon>Arthropoda</taxon>
        <taxon>Hexapoda</taxon>
        <taxon>Insecta</taxon>
        <taxon>Pterygota</taxon>
        <taxon>Neoptera</taxon>
        <taxon>Endopterygota</taxon>
        <taxon>Diptera</taxon>
        <taxon>Brachycera</taxon>
        <taxon>Muscomorpha</taxon>
        <taxon>Hippoboscoidea</taxon>
        <taxon>Glossinidae</taxon>
        <taxon>Glossina</taxon>
    </lineage>
</organism>
<keyword evidence="2" id="KW-1185">Reference proteome</keyword>
<dbReference type="VEuPathDB" id="VectorBase:GAUT020792"/>
<dbReference type="Proteomes" id="UP000078200">
    <property type="component" value="Unassembled WGS sequence"/>
</dbReference>
<sequence>MKIVFSLPSVSDSRLILLSLAASGSSSSVIPPIFLLGSSSSVMPLKVKFLNFKTNRSSPKLSMSTRNIQTRSSDITHNDSKSIARESLNVLSSVRLICTVNSQLRPASKCGAAIGPNSTLICKMPSFGRVAFGSPSSLDT</sequence>